<protein>
    <submittedName>
        <fullName evidence="1">Uncharacterized protein</fullName>
    </submittedName>
</protein>
<gene>
    <name evidence="1" type="ORF">HHI36_011048</name>
</gene>
<keyword evidence="2" id="KW-1185">Reference proteome</keyword>
<dbReference type="AlphaFoldDB" id="A0ABD2MKM0"/>
<organism evidence="1 2">
    <name type="scientific">Cryptolaemus montrouzieri</name>
    <dbReference type="NCBI Taxonomy" id="559131"/>
    <lineage>
        <taxon>Eukaryota</taxon>
        <taxon>Metazoa</taxon>
        <taxon>Ecdysozoa</taxon>
        <taxon>Arthropoda</taxon>
        <taxon>Hexapoda</taxon>
        <taxon>Insecta</taxon>
        <taxon>Pterygota</taxon>
        <taxon>Neoptera</taxon>
        <taxon>Endopterygota</taxon>
        <taxon>Coleoptera</taxon>
        <taxon>Polyphaga</taxon>
        <taxon>Cucujiformia</taxon>
        <taxon>Coccinelloidea</taxon>
        <taxon>Coccinellidae</taxon>
        <taxon>Scymninae</taxon>
        <taxon>Scymnini</taxon>
        <taxon>Cryptolaemus</taxon>
    </lineage>
</organism>
<name>A0ABD2MKM0_9CUCU</name>
<sequence>MLEHKEQRSSTGSTKMNPLCVNINPKFQFYGCCVLATTNCQSSQEWNQTVSIFAIIFYNFQRQLSKQKCPSELVSAFGIEAPHQFPVCMEDLNKEGLGLTTIRGQVHQKKDHSRKSG</sequence>
<dbReference type="Proteomes" id="UP001516400">
    <property type="component" value="Unassembled WGS sequence"/>
</dbReference>
<accession>A0ABD2MKM0</accession>
<evidence type="ECO:0000313" key="1">
    <source>
        <dbReference type="EMBL" id="KAL3266898.1"/>
    </source>
</evidence>
<dbReference type="EMBL" id="JABFTP020000001">
    <property type="protein sequence ID" value="KAL3266898.1"/>
    <property type="molecule type" value="Genomic_DNA"/>
</dbReference>
<comment type="caution">
    <text evidence="1">The sequence shown here is derived from an EMBL/GenBank/DDBJ whole genome shotgun (WGS) entry which is preliminary data.</text>
</comment>
<proteinExistence type="predicted"/>
<evidence type="ECO:0000313" key="2">
    <source>
        <dbReference type="Proteomes" id="UP001516400"/>
    </source>
</evidence>
<reference evidence="1 2" key="1">
    <citation type="journal article" date="2021" name="BMC Biol.">
        <title>Horizontally acquired antibacterial genes associated with adaptive radiation of ladybird beetles.</title>
        <authorList>
            <person name="Li H.S."/>
            <person name="Tang X.F."/>
            <person name="Huang Y.H."/>
            <person name="Xu Z.Y."/>
            <person name="Chen M.L."/>
            <person name="Du X.Y."/>
            <person name="Qiu B.Y."/>
            <person name="Chen P.T."/>
            <person name="Zhang W."/>
            <person name="Slipinski A."/>
            <person name="Escalona H.E."/>
            <person name="Waterhouse R.M."/>
            <person name="Zwick A."/>
            <person name="Pang H."/>
        </authorList>
    </citation>
    <scope>NUCLEOTIDE SEQUENCE [LARGE SCALE GENOMIC DNA]</scope>
    <source>
        <strain evidence="1">SYSU2018</strain>
    </source>
</reference>